<evidence type="ECO:0000256" key="2">
    <source>
        <dbReference type="SAM" id="Phobius"/>
    </source>
</evidence>
<keyword evidence="4" id="KW-1185">Reference proteome</keyword>
<proteinExistence type="predicted"/>
<organism evidence="3 4">
    <name type="scientific">Streptomyces blastmyceticus</name>
    <dbReference type="NCBI Taxonomy" id="68180"/>
    <lineage>
        <taxon>Bacteria</taxon>
        <taxon>Bacillati</taxon>
        <taxon>Actinomycetota</taxon>
        <taxon>Actinomycetes</taxon>
        <taxon>Kitasatosporales</taxon>
        <taxon>Streptomycetaceae</taxon>
        <taxon>Streptomyces</taxon>
    </lineage>
</organism>
<keyword evidence="2" id="KW-1133">Transmembrane helix</keyword>
<feature type="transmembrane region" description="Helical" evidence="2">
    <location>
        <begin position="34"/>
        <end position="53"/>
    </location>
</feature>
<evidence type="ECO:0000313" key="3">
    <source>
        <dbReference type="EMBL" id="GAA0379282.1"/>
    </source>
</evidence>
<keyword evidence="2" id="KW-0812">Transmembrane</keyword>
<reference evidence="3 4" key="1">
    <citation type="journal article" date="2019" name="Int. J. Syst. Evol. Microbiol.">
        <title>The Global Catalogue of Microorganisms (GCM) 10K type strain sequencing project: providing services to taxonomists for standard genome sequencing and annotation.</title>
        <authorList>
            <consortium name="The Broad Institute Genomics Platform"/>
            <consortium name="The Broad Institute Genome Sequencing Center for Infectious Disease"/>
            <person name="Wu L."/>
            <person name="Ma J."/>
        </authorList>
    </citation>
    <scope>NUCLEOTIDE SEQUENCE [LARGE SCALE GENOMIC DNA]</scope>
    <source>
        <strain evidence="3 4">JCM 4565</strain>
    </source>
</reference>
<protein>
    <recommendedName>
        <fullName evidence="5">Vegetative cell wall protein gp1</fullName>
    </recommendedName>
</protein>
<dbReference type="Proteomes" id="UP001500063">
    <property type="component" value="Unassembled WGS sequence"/>
</dbReference>
<evidence type="ECO:0000313" key="4">
    <source>
        <dbReference type="Proteomes" id="UP001500063"/>
    </source>
</evidence>
<keyword evidence="2" id="KW-0472">Membrane</keyword>
<name>A0ABN0Y0R3_9ACTN</name>
<feature type="region of interest" description="Disordered" evidence="1">
    <location>
        <begin position="301"/>
        <end position="326"/>
    </location>
</feature>
<feature type="transmembrane region" description="Helical" evidence="2">
    <location>
        <begin position="74"/>
        <end position="100"/>
    </location>
</feature>
<sequence length="326" mass="35400">MPHHRSAVAPRTAVAVGGFLTALGQKLAERWLTLLVLPGALFLAVATAAHTLGQSHALDRRLLVSRVTRWAEEPAASTIGGQVVLLGAVLAAAAAAGLAAQGAGTLVQRTVLAADWHSWPRPLRRGARALVARRRARWTSTAARYHRQLDYDALELAHSGRRADPGVRHALHRALLRVAAEEPDRPTWSGDRLHSVVVRLERDHHVDLPLVWPHLWLTLPETARAEITAAEQGLTHAGTLAGWALLYAPLTMWWWPAAPLAVALALVARHLIRTATDAYAQLLEAAAHLHVGDLADQLRIEHPGPPDTALGDSLTDRLRTRTPPPR</sequence>
<accession>A0ABN0Y0R3</accession>
<comment type="caution">
    <text evidence="3">The sequence shown here is derived from an EMBL/GenBank/DDBJ whole genome shotgun (WGS) entry which is preliminary data.</text>
</comment>
<dbReference type="EMBL" id="BAAABW010000039">
    <property type="protein sequence ID" value="GAA0379282.1"/>
    <property type="molecule type" value="Genomic_DNA"/>
</dbReference>
<gene>
    <name evidence="3" type="ORF">GCM10010319_67320</name>
</gene>
<evidence type="ECO:0008006" key="5">
    <source>
        <dbReference type="Google" id="ProtNLM"/>
    </source>
</evidence>
<evidence type="ECO:0000256" key="1">
    <source>
        <dbReference type="SAM" id="MobiDB-lite"/>
    </source>
</evidence>